<evidence type="ECO:0008006" key="3">
    <source>
        <dbReference type="Google" id="ProtNLM"/>
    </source>
</evidence>
<keyword evidence="2" id="KW-1185">Reference proteome</keyword>
<name>A0ABP7I678_9ACTN</name>
<dbReference type="Gene3D" id="1.10.490.110">
    <property type="entry name" value="Uncharacterized conserved protein DUF2267"/>
    <property type="match status" value="2"/>
</dbReference>
<gene>
    <name evidence="1" type="ORF">GCM10022226_33840</name>
</gene>
<sequence>MDYTGFLAIVQHEAGLDRQAAETAARVTLETLAQRLTPAQAQALAAHLPDEPARWLQQGNDQGNLYADEFLRWVAQREGVDVLTAERHVNAVLLALSRAVPATVFTRVVSELPEDYQVLIDRALAPVHVSVPLEQFLDGVARRARLNRRDAWRATEAVLETLAERVSGGEVRDLMEELPAELSSALERGNDRSQDAARPMPLDEFLSLVAEREGGVPVDKARAHTRAVFATLRDTLTKKEFHDLTSQLPRVYVAELATA</sequence>
<dbReference type="Proteomes" id="UP001500888">
    <property type="component" value="Unassembled WGS sequence"/>
</dbReference>
<evidence type="ECO:0000313" key="2">
    <source>
        <dbReference type="Proteomes" id="UP001500888"/>
    </source>
</evidence>
<dbReference type="InterPro" id="IPR038282">
    <property type="entry name" value="DUF2267_sf"/>
</dbReference>
<accession>A0ABP7I678</accession>
<reference evidence="2" key="1">
    <citation type="journal article" date="2019" name="Int. J. Syst. Evol. Microbiol.">
        <title>The Global Catalogue of Microorganisms (GCM) 10K type strain sequencing project: providing services to taxonomists for standard genome sequencing and annotation.</title>
        <authorList>
            <consortium name="The Broad Institute Genomics Platform"/>
            <consortium name="The Broad Institute Genome Sequencing Center for Infectious Disease"/>
            <person name="Wu L."/>
            <person name="Ma J."/>
        </authorList>
    </citation>
    <scope>NUCLEOTIDE SEQUENCE [LARGE SCALE GENOMIC DNA]</scope>
    <source>
        <strain evidence="2">JCM 16908</strain>
    </source>
</reference>
<proteinExistence type="predicted"/>
<dbReference type="InterPro" id="IPR018727">
    <property type="entry name" value="DUF2267"/>
</dbReference>
<dbReference type="EMBL" id="BAAAZR010000008">
    <property type="protein sequence ID" value="GAA3810644.1"/>
    <property type="molecule type" value="Genomic_DNA"/>
</dbReference>
<evidence type="ECO:0000313" key="1">
    <source>
        <dbReference type="EMBL" id="GAA3810644.1"/>
    </source>
</evidence>
<organism evidence="1 2">
    <name type="scientific">Sphaerisporangium flaviroseum</name>
    <dbReference type="NCBI Taxonomy" id="509199"/>
    <lineage>
        <taxon>Bacteria</taxon>
        <taxon>Bacillati</taxon>
        <taxon>Actinomycetota</taxon>
        <taxon>Actinomycetes</taxon>
        <taxon>Streptosporangiales</taxon>
        <taxon>Streptosporangiaceae</taxon>
        <taxon>Sphaerisporangium</taxon>
    </lineage>
</organism>
<comment type="caution">
    <text evidence="1">The sequence shown here is derived from an EMBL/GenBank/DDBJ whole genome shotgun (WGS) entry which is preliminary data.</text>
</comment>
<dbReference type="RefSeq" id="WP_344940175.1">
    <property type="nucleotide sequence ID" value="NZ_BAAAZR010000008.1"/>
</dbReference>
<protein>
    <recommendedName>
        <fullName evidence="3">DUF2267 domain-containing protein</fullName>
    </recommendedName>
</protein>
<dbReference type="Pfam" id="PF10025">
    <property type="entry name" value="DUF2267"/>
    <property type="match status" value="2"/>
</dbReference>